<proteinExistence type="predicted"/>
<feature type="compositionally biased region" description="Low complexity" evidence="1">
    <location>
        <begin position="508"/>
        <end position="540"/>
    </location>
</feature>
<dbReference type="PROSITE" id="PS51782">
    <property type="entry name" value="LYSM"/>
    <property type="match status" value="1"/>
</dbReference>
<feature type="region of interest" description="Disordered" evidence="1">
    <location>
        <begin position="213"/>
        <end position="350"/>
    </location>
</feature>
<protein>
    <submittedName>
        <fullName evidence="3">LysM peptidoglycan-binding domain-containing protein</fullName>
    </submittedName>
</protein>
<accession>A0A9Q4FT73</accession>
<feature type="compositionally biased region" description="Low complexity" evidence="1">
    <location>
        <begin position="291"/>
        <end position="305"/>
    </location>
</feature>
<comment type="caution">
    <text evidence="3">The sequence shown here is derived from an EMBL/GenBank/DDBJ whole genome shotgun (WGS) entry which is preliminary data.</text>
</comment>
<feature type="domain" description="LysM" evidence="2">
    <location>
        <begin position="604"/>
        <end position="653"/>
    </location>
</feature>
<dbReference type="PANTHER" id="PTHR34700:SF4">
    <property type="entry name" value="PHAGE-LIKE ELEMENT PBSX PROTEIN XKDP"/>
    <property type="match status" value="1"/>
</dbReference>
<feature type="compositionally biased region" description="Low complexity" evidence="1">
    <location>
        <begin position="213"/>
        <end position="265"/>
    </location>
</feature>
<feature type="compositionally biased region" description="Acidic residues" evidence="1">
    <location>
        <begin position="266"/>
        <end position="275"/>
    </location>
</feature>
<dbReference type="SMART" id="SM00257">
    <property type="entry name" value="LysM"/>
    <property type="match status" value="1"/>
</dbReference>
<feature type="region of interest" description="Disordered" evidence="1">
    <location>
        <begin position="508"/>
        <end position="561"/>
    </location>
</feature>
<feature type="compositionally biased region" description="Pro residues" evidence="1">
    <location>
        <begin position="336"/>
        <end position="346"/>
    </location>
</feature>
<evidence type="ECO:0000259" key="2">
    <source>
        <dbReference type="PROSITE" id="PS51782"/>
    </source>
</evidence>
<organism evidence="3 4">
    <name type="scientific">Devosia ureilytica</name>
    <dbReference type="NCBI Taxonomy" id="2952754"/>
    <lineage>
        <taxon>Bacteria</taxon>
        <taxon>Pseudomonadati</taxon>
        <taxon>Pseudomonadota</taxon>
        <taxon>Alphaproteobacteria</taxon>
        <taxon>Hyphomicrobiales</taxon>
        <taxon>Devosiaceae</taxon>
        <taxon>Devosia</taxon>
    </lineage>
</organism>
<keyword evidence="4" id="KW-1185">Reference proteome</keyword>
<evidence type="ECO:0000256" key="1">
    <source>
        <dbReference type="SAM" id="MobiDB-lite"/>
    </source>
</evidence>
<dbReference type="PANTHER" id="PTHR34700">
    <property type="entry name" value="POTASSIUM BINDING PROTEIN KBP"/>
    <property type="match status" value="1"/>
</dbReference>
<dbReference type="Gene3D" id="3.10.350.10">
    <property type="entry name" value="LysM domain"/>
    <property type="match status" value="1"/>
</dbReference>
<dbReference type="RefSeq" id="WP_254674887.1">
    <property type="nucleotide sequence ID" value="NZ_JAMWDU010000004.1"/>
</dbReference>
<sequence>MALTIGAAAVTLLVILGVLSGPSIVSCFNSADGMGQCLRGKMTEVGLIPAAPAPAVAEVETPTDGSAASVEVAIPPEPALDVTPPADAAANVDQLVAATFGLLRAEPDGSVVIAGSGAPGSKVQVFANGELLGTVEVEASGDWVFVPDAPLPVGGLEITLGEEGKPGTAEDSFIVVINEDKTSQPLVVASKPGEASEVLQGLTAPTQIAAAPEPATPVEPATEPATPAVAPETAVAEAEAEPVAEPSAMMAATEPAAPAPQPAEETATETADEPATEVADLPEPTTPPAPAADAPATAPAQATTPDTPPVAEQPAEPVTTTPDEPAAPDAAAAPATPEPAPTPDSPPAQLADVAPTIDAIEIETDRTFFAGAGPDGGIIRLYVEDAFVADATIEGGRWLVEAGPVLDKPSQRVRVDLLQPNSADVVARAEVDFVVDVPSVEEPVVVADVPAPVETAPEAPAAVTEPEATSAPAAPEATPAPAEPQTAVEPAIAPVTPPAEPVVAATTEPAAAAAPAAEPAPVAQPAEEPAMAVAEAAPADEPAPAPAAEPVATSTPEPVTAPAAEPAAVAEVAPTPDAAPSQPAVPTMVAVSLGDPEAQRFVSGKAIIRRGDNLWTIARRVYGEGLKYTTIYEANTGQIRNPDRIYPGQVFDLPEGVLAQ</sequence>
<dbReference type="InterPro" id="IPR052196">
    <property type="entry name" value="Bact_Kbp"/>
</dbReference>
<feature type="compositionally biased region" description="Low complexity" evidence="1">
    <location>
        <begin position="314"/>
        <end position="335"/>
    </location>
</feature>
<dbReference type="InterPro" id="IPR018392">
    <property type="entry name" value="LysM"/>
</dbReference>
<feature type="region of interest" description="Disordered" evidence="1">
    <location>
        <begin position="457"/>
        <end position="486"/>
    </location>
</feature>
<gene>
    <name evidence="3" type="ORF">NF348_11810</name>
</gene>
<evidence type="ECO:0000313" key="4">
    <source>
        <dbReference type="Proteomes" id="UP001060275"/>
    </source>
</evidence>
<dbReference type="Pfam" id="PF01476">
    <property type="entry name" value="LysM"/>
    <property type="match status" value="1"/>
</dbReference>
<dbReference type="CDD" id="cd00118">
    <property type="entry name" value="LysM"/>
    <property type="match status" value="1"/>
</dbReference>
<dbReference type="InterPro" id="IPR013783">
    <property type="entry name" value="Ig-like_fold"/>
</dbReference>
<feature type="compositionally biased region" description="Low complexity" evidence="1">
    <location>
        <begin position="548"/>
        <end position="561"/>
    </location>
</feature>
<evidence type="ECO:0000313" key="3">
    <source>
        <dbReference type="EMBL" id="MCP8887798.1"/>
    </source>
</evidence>
<dbReference type="AlphaFoldDB" id="A0A9Q4FT73"/>
<dbReference type="Proteomes" id="UP001060275">
    <property type="component" value="Unassembled WGS sequence"/>
</dbReference>
<dbReference type="EMBL" id="JAMWDU010000004">
    <property type="protein sequence ID" value="MCP8887798.1"/>
    <property type="molecule type" value="Genomic_DNA"/>
</dbReference>
<dbReference type="InterPro" id="IPR036779">
    <property type="entry name" value="LysM_dom_sf"/>
</dbReference>
<dbReference type="Gene3D" id="2.60.40.10">
    <property type="entry name" value="Immunoglobulins"/>
    <property type="match status" value="1"/>
</dbReference>
<name>A0A9Q4FT73_9HYPH</name>
<dbReference type="SUPFAM" id="SSF54106">
    <property type="entry name" value="LysM domain"/>
    <property type="match status" value="1"/>
</dbReference>
<reference evidence="3" key="1">
    <citation type="submission" date="2022-06" db="EMBL/GenBank/DDBJ databases">
        <title>Devosia sp. XJ19-45 genome assembly.</title>
        <authorList>
            <person name="Li B."/>
            <person name="Cai M."/>
            <person name="Nie G."/>
            <person name="Li W."/>
        </authorList>
    </citation>
    <scope>NUCLEOTIDE SEQUENCE</scope>
    <source>
        <strain evidence="3">XJ19-45</strain>
    </source>
</reference>